<gene>
    <name evidence="11" type="ORF">EOD42_04775</name>
</gene>
<dbReference type="InterPro" id="IPR052157">
    <property type="entry name" value="BCAA_transport_permease"/>
</dbReference>
<sequence>MVAQQLVNGLMLGAIYMMVAVSFTLFFGCLNFLNFSVPALFMLGGFLTWAFVQMGMPWVVAVLGALAVAAVASLIVERLTWRIQRGGPPLIPLVSSLGFLILFENLVLVRWGSDARSIPSPFGDANIRIGEVVLGVPQLACLVVAIGLVFGLQFLLARSKLGRGIRSVAESPETATILGVEVNKVVPRLFLLAGLFCALAGVMFSLSYQLVSPFMGDQVALKGLAAMVLGGMGSVWGAVIGGLVIGLIEIFAISALSADHVSVVVYGLLLAVLIVRPTGLFGDAGLGQQKL</sequence>
<evidence type="ECO:0000256" key="1">
    <source>
        <dbReference type="ARBA" id="ARBA00004651"/>
    </source>
</evidence>
<keyword evidence="2" id="KW-0813">Transport</keyword>
<evidence type="ECO:0000313" key="11">
    <source>
        <dbReference type="EMBL" id="RVT99405.1"/>
    </source>
</evidence>
<name>A0A437MP26_9PROT</name>
<dbReference type="AlphaFoldDB" id="A0A437MP26"/>
<accession>A0A437MP26</accession>
<feature type="transmembrane region" description="Helical" evidence="10">
    <location>
        <begin position="58"/>
        <end position="77"/>
    </location>
</feature>
<dbReference type="GO" id="GO:0005886">
    <property type="term" value="C:plasma membrane"/>
    <property type="evidence" value="ECO:0007669"/>
    <property type="project" value="UniProtKB-SubCell"/>
</dbReference>
<dbReference type="GO" id="GO:0015190">
    <property type="term" value="F:L-leucine transmembrane transporter activity"/>
    <property type="evidence" value="ECO:0007669"/>
    <property type="project" value="TreeGrafter"/>
</dbReference>
<dbReference type="Pfam" id="PF02653">
    <property type="entry name" value="BPD_transp_2"/>
    <property type="match status" value="1"/>
</dbReference>
<feature type="transmembrane region" description="Helical" evidence="10">
    <location>
        <begin position="189"/>
        <end position="211"/>
    </location>
</feature>
<feature type="transmembrane region" description="Helical" evidence="10">
    <location>
        <begin position="89"/>
        <end position="112"/>
    </location>
</feature>
<comment type="caution">
    <text evidence="11">The sequence shown here is derived from an EMBL/GenBank/DDBJ whole genome shotgun (WGS) entry which is preliminary data.</text>
</comment>
<comment type="similarity">
    <text evidence="9">Belongs to the binding-protein-dependent transport system permease family. LivHM subfamily.</text>
</comment>
<evidence type="ECO:0000256" key="2">
    <source>
        <dbReference type="ARBA" id="ARBA00022448"/>
    </source>
</evidence>
<evidence type="ECO:0000256" key="8">
    <source>
        <dbReference type="ARBA" id="ARBA00023136"/>
    </source>
</evidence>
<feature type="transmembrane region" description="Helical" evidence="10">
    <location>
        <begin position="6"/>
        <end position="27"/>
    </location>
</feature>
<keyword evidence="6" id="KW-0029">Amino-acid transport</keyword>
<dbReference type="GO" id="GO:0042941">
    <property type="term" value="P:D-alanine transmembrane transport"/>
    <property type="evidence" value="ECO:0007669"/>
    <property type="project" value="TreeGrafter"/>
</dbReference>
<reference evidence="11 12" key="1">
    <citation type="submission" date="2019-01" db="EMBL/GenBank/DDBJ databases">
        <authorList>
            <person name="Chen W.-M."/>
        </authorList>
    </citation>
    <scope>NUCLEOTIDE SEQUENCE [LARGE SCALE GENOMIC DNA]</scope>
    <source>
        <strain evidence="11 12">CCP-6</strain>
    </source>
</reference>
<evidence type="ECO:0000256" key="9">
    <source>
        <dbReference type="ARBA" id="ARBA00037998"/>
    </source>
</evidence>
<keyword evidence="8 10" id="KW-0472">Membrane</keyword>
<feature type="transmembrane region" description="Helical" evidence="10">
    <location>
        <begin position="223"/>
        <end position="251"/>
    </location>
</feature>
<keyword evidence="4" id="KW-0997">Cell inner membrane</keyword>
<dbReference type="InterPro" id="IPR001851">
    <property type="entry name" value="ABC_transp_permease"/>
</dbReference>
<dbReference type="PANTHER" id="PTHR11795">
    <property type="entry name" value="BRANCHED-CHAIN AMINO ACID TRANSPORT SYSTEM PERMEASE PROTEIN LIVH"/>
    <property type="match status" value="1"/>
</dbReference>
<dbReference type="GO" id="GO:0015192">
    <property type="term" value="F:L-phenylalanine transmembrane transporter activity"/>
    <property type="evidence" value="ECO:0007669"/>
    <property type="project" value="TreeGrafter"/>
</dbReference>
<dbReference type="GO" id="GO:0015808">
    <property type="term" value="P:L-alanine transport"/>
    <property type="evidence" value="ECO:0007669"/>
    <property type="project" value="TreeGrafter"/>
</dbReference>
<keyword evidence="7 10" id="KW-1133">Transmembrane helix</keyword>
<dbReference type="RefSeq" id="WP_127786300.1">
    <property type="nucleotide sequence ID" value="NZ_SACL01000001.1"/>
</dbReference>
<protein>
    <submittedName>
        <fullName evidence="11">Branched-chain amino acid ABC transporter permease</fullName>
    </submittedName>
</protein>
<evidence type="ECO:0000313" key="12">
    <source>
        <dbReference type="Proteomes" id="UP000282957"/>
    </source>
</evidence>
<keyword evidence="12" id="KW-1185">Reference proteome</keyword>
<evidence type="ECO:0000256" key="4">
    <source>
        <dbReference type="ARBA" id="ARBA00022519"/>
    </source>
</evidence>
<dbReference type="GO" id="GO:1903806">
    <property type="term" value="P:L-isoleucine import across plasma membrane"/>
    <property type="evidence" value="ECO:0007669"/>
    <property type="project" value="TreeGrafter"/>
</dbReference>
<evidence type="ECO:0000256" key="3">
    <source>
        <dbReference type="ARBA" id="ARBA00022475"/>
    </source>
</evidence>
<dbReference type="CDD" id="cd06582">
    <property type="entry name" value="TM_PBP1_LivH_like"/>
    <property type="match status" value="1"/>
</dbReference>
<dbReference type="Proteomes" id="UP000282957">
    <property type="component" value="Unassembled WGS sequence"/>
</dbReference>
<dbReference type="GO" id="GO:0005304">
    <property type="term" value="F:L-valine transmembrane transporter activity"/>
    <property type="evidence" value="ECO:0007669"/>
    <property type="project" value="TreeGrafter"/>
</dbReference>
<feature type="transmembrane region" description="Helical" evidence="10">
    <location>
        <begin position="132"/>
        <end position="156"/>
    </location>
</feature>
<dbReference type="GO" id="GO:0015188">
    <property type="term" value="F:L-isoleucine transmembrane transporter activity"/>
    <property type="evidence" value="ECO:0007669"/>
    <property type="project" value="TreeGrafter"/>
</dbReference>
<comment type="subcellular location">
    <subcellularLocation>
        <location evidence="1">Cell membrane</location>
        <topology evidence="1">Multi-pass membrane protein</topology>
    </subcellularLocation>
</comment>
<evidence type="ECO:0000256" key="5">
    <source>
        <dbReference type="ARBA" id="ARBA00022692"/>
    </source>
</evidence>
<keyword evidence="5 10" id="KW-0812">Transmembrane</keyword>
<dbReference type="EMBL" id="SACL01000001">
    <property type="protein sequence ID" value="RVT99405.1"/>
    <property type="molecule type" value="Genomic_DNA"/>
</dbReference>
<evidence type="ECO:0000256" key="6">
    <source>
        <dbReference type="ARBA" id="ARBA00022970"/>
    </source>
</evidence>
<dbReference type="OrthoDB" id="9778908at2"/>
<proteinExistence type="inferred from homology"/>
<feature type="transmembrane region" description="Helical" evidence="10">
    <location>
        <begin position="263"/>
        <end position="282"/>
    </location>
</feature>
<keyword evidence="3" id="KW-1003">Cell membrane</keyword>
<evidence type="ECO:0000256" key="7">
    <source>
        <dbReference type="ARBA" id="ARBA00022989"/>
    </source>
</evidence>
<evidence type="ECO:0000256" key="10">
    <source>
        <dbReference type="SAM" id="Phobius"/>
    </source>
</evidence>
<organism evidence="11 12">
    <name type="scientific">Rhodovarius crocodyli</name>
    <dbReference type="NCBI Taxonomy" id="1979269"/>
    <lineage>
        <taxon>Bacteria</taxon>
        <taxon>Pseudomonadati</taxon>
        <taxon>Pseudomonadota</taxon>
        <taxon>Alphaproteobacteria</taxon>
        <taxon>Acetobacterales</taxon>
        <taxon>Roseomonadaceae</taxon>
        <taxon>Rhodovarius</taxon>
    </lineage>
</organism>
<dbReference type="PANTHER" id="PTHR11795:SF371">
    <property type="entry name" value="HIGH-AFFINITY BRANCHED-CHAIN AMINO ACID TRANSPORT SYSTEM PERMEASE PROTEIN LIVH"/>
    <property type="match status" value="1"/>
</dbReference>